<dbReference type="NCBIfam" id="NF007139">
    <property type="entry name" value="PRK09585.1-3"/>
    <property type="match status" value="1"/>
</dbReference>
<keyword evidence="1" id="KW-0808">Transferase</keyword>
<dbReference type="Pfam" id="PF03702">
    <property type="entry name" value="AnmK"/>
    <property type="match status" value="1"/>
</dbReference>
<comment type="similarity">
    <text evidence="1">Belongs to the anhydro-N-acetylmuramic acid kinase family.</text>
</comment>
<dbReference type="HAMAP" id="MF_01270">
    <property type="entry name" value="AnhMurNAc_kinase"/>
    <property type="match status" value="1"/>
</dbReference>
<name>A0ABQ1KIF6_9GAMM</name>
<dbReference type="RefSeq" id="WP_188749367.1">
    <property type="nucleotide sequence ID" value="NZ_BMIJ01000005.1"/>
</dbReference>
<protein>
    <recommendedName>
        <fullName evidence="1">Anhydro-N-acetylmuramic acid kinase</fullName>
        <ecNumber evidence="1">2.7.1.170</ecNumber>
    </recommendedName>
    <alternativeName>
        <fullName evidence="1">AnhMurNAc kinase</fullName>
    </alternativeName>
</protein>
<sequence>MSIYLGLMSGTSVDAVDAVLARFEPEFELLACHSTPIEPALKQRILELAGATDYGVDDLGRLDRELGELFAESANELIKLSGIPASRISAIGTHGQTIRHRPEQGFTLQIGDPSRIAEQTGITTIADFRRRDVAAGGQGAPLVPAFHRWLFRSSDEDRVIVNIGGMANLTCLAADTDRAVTGFDTGPGNALMDEWIFRELGQAYDTNGDWASDGELIPALLESMLTTPFFSQCAPKSTGRELFNWSWVESHLDHLPQTPSAVDIQATLSELTAQTIAEAVQQLSLTRPTLFVCGGGARNSYLLTRIARLLPDSRITSTAELKLDPDWVEAAAFAWLAWRTDRHQCGNLPEVTGASGERILGAIYPA</sequence>
<keyword evidence="1" id="KW-0547">Nucleotide-binding</keyword>
<evidence type="ECO:0000256" key="1">
    <source>
        <dbReference type="HAMAP-Rule" id="MF_01270"/>
    </source>
</evidence>
<keyword evidence="3" id="KW-1185">Reference proteome</keyword>
<keyword evidence="1" id="KW-0067">ATP-binding</keyword>
<comment type="function">
    <text evidence="1">Catalyzes the specific phosphorylation of 1,6-anhydro-N-acetylmuramic acid (anhMurNAc) with the simultaneous cleavage of the 1,6-anhydro ring, generating MurNAc-6-P. Is required for the utilization of anhMurNAc either imported from the medium or derived from its own cell wall murein, and thus plays a role in cell wall recycling.</text>
</comment>
<evidence type="ECO:0000313" key="3">
    <source>
        <dbReference type="Proteomes" id="UP000629025"/>
    </source>
</evidence>
<gene>
    <name evidence="1 2" type="primary">anmK</name>
    <name evidence="2" type="ORF">GCM10011352_28110</name>
</gene>
<dbReference type="Gene3D" id="3.30.420.40">
    <property type="match status" value="2"/>
</dbReference>
<evidence type="ECO:0000313" key="2">
    <source>
        <dbReference type="EMBL" id="GGC00307.1"/>
    </source>
</evidence>
<comment type="pathway">
    <text evidence="1">Amino-sugar metabolism; 1,6-anhydro-N-acetylmuramate degradation.</text>
</comment>
<dbReference type="EC" id="2.7.1.170" evidence="1"/>
<keyword evidence="1 2" id="KW-0418">Kinase</keyword>
<comment type="pathway">
    <text evidence="1">Cell wall biogenesis; peptidoglycan recycling.</text>
</comment>
<dbReference type="InterPro" id="IPR043129">
    <property type="entry name" value="ATPase_NBD"/>
</dbReference>
<dbReference type="CDD" id="cd24050">
    <property type="entry name" value="ASKHA_NBD_ANMK"/>
    <property type="match status" value="1"/>
</dbReference>
<dbReference type="Proteomes" id="UP000629025">
    <property type="component" value="Unassembled WGS sequence"/>
</dbReference>
<dbReference type="PANTHER" id="PTHR30605:SF0">
    <property type="entry name" value="ANHYDRO-N-ACETYLMURAMIC ACID KINASE"/>
    <property type="match status" value="1"/>
</dbReference>
<comment type="catalytic activity">
    <reaction evidence="1">
        <text>1,6-anhydro-N-acetyl-beta-muramate + ATP + H2O = N-acetyl-D-muramate 6-phosphate + ADP + H(+)</text>
        <dbReference type="Rhea" id="RHEA:24952"/>
        <dbReference type="ChEBI" id="CHEBI:15377"/>
        <dbReference type="ChEBI" id="CHEBI:15378"/>
        <dbReference type="ChEBI" id="CHEBI:30616"/>
        <dbReference type="ChEBI" id="CHEBI:58690"/>
        <dbReference type="ChEBI" id="CHEBI:58722"/>
        <dbReference type="ChEBI" id="CHEBI:456216"/>
        <dbReference type="EC" id="2.7.1.170"/>
    </reaction>
</comment>
<keyword evidence="1" id="KW-0119">Carbohydrate metabolism</keyword>
<dbReference type="EMBL" id="BMIJ01000005">
    <property type="protein sequence ID" value="GGC00307.1"/>
    <property type="molecule type" value="Genomic_DNA"/>
</dbReference>
<feature type="binding site" evidence="1">
    <location>
        <begin position="10"/>
        <end position="17"/>
    </location>
    <ligand>
        <name>ATP</name>
        <dbReference type="ChEBI" id="CHEBI:30616"/>
    </ligand>
</feature>
<dbReference type="PANTHER" id="PTHR30605">
    <property type="entry name" value="ANHYDRO-N-ACETYLMURAMIC ACID KINASE"/>
    <property type="match status" value="1"/>
</dbReference>
<dbReference type="GO" id="GO:0016301">
    <property type="term" value="F:kinase activity"/>
    <property type="evidence" value="ECO:0007669"/>
    <property type="project" value="UniProtKB-KW"/>
</dbReference>
<accession>A0ABQ1KIF6</accession>
<dbReference type="InterPro" id="IPR005338">
    <property type="entry name" value="Anhydro_N_Ac-Mur_kinase"/>
</dbReference>
<reference evidence="3" key="1">
    <citation type="journal article" date="2019" name="Int. J. Syst. Evol. Microbiol.">
        <title>The Global Catalogue of Microorganisms (GCM) 10K type strain sequencing project: providing services to taxonomists for standard genome sequencing and annotation.</title>
        <authorList>
            <consortium name="The Broad Institute Genomics Platform"/>
            <consortium name="The Broad Institute Genome Sequencing Center for Infectious Disease"/>
            <person name="Wu L."/>
            <person name="Ma J."/>
        </authorList>
    </citation>
    <scope>NUCLEOTIDE SEQUENCE [LARGE SCALE GENOMIC DNA]</scope>
    <source>
        <strain evidence="3">CGMCC 1.15341</strain>
    </source>
</reference>
<comment type="caution">
    <text evidence="2">The sequence shown here is derived from an EMBL/GenBank/DDBJ whole genome shotgun (WGS) entry which is preliminary data.</text>
</comment>
<proteinExistence type="inferred from homology"/>
<dbReference type="SUPFAM" id="SSF53067">
    <property type="entry name" value="Actin-like ATPase domain"/>
    <property type="match status" value="1"/>
</dbReference>
<organism evidence="2 3">
    <name type="scientific">Marinobacterium zhoushanense</name>
    <dbReference type="NCBI Taxonomy" id="1679163"/>
    <lineage>
        <taxon>Bacteria</taxon>
        <taxon>Pseudomonadati</taxon>
        <taxon>Pseudomonadota</taxon>
        <taxon>Gammaproteobacteria</taxon>
        <taxon>Oceanospirillales</taxon>
        <taxon>Oceanospirillaceae</taxon>
        <taxon>Marinobacterium</taxon>
    </lineage>
</organism>